<dbReference type="eggNOG" id="ENOG503442U">
    <property type="taxonomic scope" value="Bacteria"/>
</dbReference>
<feature type="transmembrane region" description="Helical" evidence="1">
    <location>
        <begin position="216"/>
        <end position="232"/>
    </location>
</feature>
<dbReference type="Proteomes" id="UP000007803">
    <property type="component" value="Chromosome"/>
</dbReference>
<feature type="transmembrane region" description="Helical" evidence="1">
    <location>
        <begin position="95"/>
        <end position="114"/>
    </location>
</feature>
<dbReference type="HOGENOM" id="CLU_874140_0_0_7"/>
<dbReference type="STRING" id="563040.Saut_1495"/>
<evidence type="ECO:0000256" key="1">
    <source>
        <dbReference type="SAM" id="Phobius"/>
    </source>
</evidence>
<evidence type="ECO:0000313" key="2">
    <source>
        <dbReference type="EMBL" id="ADN09542.1"/>
    </source>
</evidence>
<name>E0UUN8_SULAO</name>
<feature type="transmembrane region" description="Helical" evidence="1">
    <location>
        <begin position="7"/>
        <end position="24"/>
    </location>
</feature>
<accession>E0UUN8</accession>
<organism evidence="2 3">
    <name type="scientific">Sulfurimonas autotrophica (strain ATCC BAA-671 / DSM 16294 / JCM 11897 / OK10)</name>
    <dbReference type="NCBI Taxonomy" id="563040"/>
    <lineage>
        <taxon>Bacteria</taxon>
        <taxon>Pseudomonadati</taxon>
        <taxon>Campylobacterota</taxon>
        <taxon>Epsilonproteobacteria</taxon>
        <taxon>Campylobacterales</taxon>
        <taxon>Sulfurimonadaceae</taxon>
        <taxon>Sulfurimonas</taxon>
    </lineage>
</organism>
<keyword evidence="3" id="KW-1185">Reference proteome</keyword>
<dbReference type="OrthoDB" id="7032304at2"/>
<keyword evidence="1" id="KW-0472">Membrane</keyword>
<dbReference type="EMBL" id="CP002205">
    <property type="protein sequence ID" value="ADN09542.1"/>
    <property type="molecule type" value="Genomic_DNA"/>
</dbReference>
<keyword evidence="1" id="KW-1133">Transmembrane helix</keyword>
<dbReference type="AlphaFoldDB" id="E0UUN8"/>
<feature type="transmembrane region" description="Helical" evidence="1">
    <location>
        <begin position="185"/>
        <end position="204"/>
    </location>
</feature>
<evidence type="ECO:0008006" key="4">
    <source>
        <dbReference type="Google" id="ProtNLM"/>
    </source>
</evidence>
<reference evidence="3" key="1">
    <citation type="journal article" date="2010" name="Stand. Genomic Sci.">
        <title>Complete genome sequence of Sulfurimonas autotrophica type strain (OK10).</title>
        <authorList>
            <person name="Sikorski J."/>
            <person name="Munk C."/>
            <person name="Lapidus A."/>
            <person name="Djao O."/>
            <person name="Lucas S."/>
            <person name="Glavina Del Rio T."/>
            <person name="Nolan M."/>
            <person name="Tice H."/>
            <person name="Han C."/>
            <person name="Cheng J."/>
            <person name="Tapia R."/>
            <person name="Goodwin L."/>
            <person name="Pitluck S."/>
            <person name="Liolios K."/>
            <person name="Ivanova N."/>
            <person name="Mavromatis K."/>
            <person name="Mikhailova N."/>
            <person name="Pati A."/>
            <person name="Sims D."/>
            <person name="Meincke L."/>
            <person name="Brettin T."/>
            <person name="Detter J."/>
            <person name="Chen A."/>
            <person name="Palaniappan K."/>
            <person name="Land M."/>
            <person name="Hauser L."/>
            <person name="Chang Y."/>
            <person name="Jeffries C."/>
            <person name="Rohde M."/>
            <person name="Lang E."/>
            <person name="Spring S."/>
            <person name="Goker M."/>
            <person name="Woyke T."/>
            <person name="Bristow J."/>
            <person name="Eisen J."/>
            <person name="Markowitz V."/>
            <person name="Hugenholtz P."/>
            <person name="Kyrpides N."/>
            <person name="Klenk H."/>
        </authorList>
    </citation>
    <scope>NUCLEOTIDE SEQUENCE [LARGE SCALE GENOMIC DNA]</scope>
    <source>
        <strain evidence="3">ATCC BAA-671 / DSM 16294 / JCM 11897 / OK10</strain>
    </source>
</reference>
<feature type="transmembrane region" description="Helical" evidence="1">
    <location>
        <begin position="30"/>
        <end position="47"/>
    </location>
</feature>
<evidence type="ECO:0000313" key="3">
    <source>
        <dbReference type="Proteomes" id="UP000007803"/>
    </source>
</evidence>
<keyword evidence="1" id="KW-0812">Transmembrane</keyword>
<gene>
    <name evidence="2" type="ordered locus">Saut_1495</name>
</gene>
<feature type="transmembrane region" description="Helical" evidence="1">
    <location>
        <begin position="145"/>
        <end position="165"/>
    </location>
</feature>
<protein>
    <recommendedName>
        <fullName evidence="4">Oligosaccharide repeat unit polymerase</fullName>
    </recommendedName>
</protein>
<feature type="transmembrane region" description="Helical" evidence="1">
    <location>
        <begin position="54"/>
        <end position="75"/>
    </location>
</feature>
<sequence length="318" mass="36763">MSKYSLIFLYSILIVLYVYGMILYSESKFLYTIFTVIYFSLLFSALYRPISYSYVFLSIFLFLGMWLKLTLHLIFDYSYVEPIGSFYTSNANMDDVLIIATIGVFGVISSNIIYRLIKLKSTIYIYENYIFEKPAIYNFYETYRLPIYIIILITTLTLVYLNIAYQIQLSGIVSKTILLYPLNAIVYWILGTGFSVLLLVLFSLDIKFKNILKMKYLVFFAFIVAITSVGLLSRGQYVFMLGSVIVFLLFNYKNLNNLSISKLVIYILFVALLYLFVIHYVTLLRGYYFSGASLSGALNKVLHLAVDRWIGLEGLMAV</sequence>
<feature type="transmembrane region" description="Helical" evidence="1">
    <location>
        <begin position="238"/>
        <end position="256"/>
    </location>
</feature>
<feature type="transmembrane region" description="Helical" evidence="1">
    <location>
        <begin position="263"/>
        <end position="281"/>
    </location>
</feature>
<dbReference type="KEGG" id="sua:Saut_1495"/>
<proteinExistence type="predicted"/>